<dbReference type="PANTHER" id="PTHR11119">
    <property type="entry name" value="XANTHINE-URACIL / VITAMIN C PERMEASE FAMILY MEMBER"/>
    <property type="match status" value="1"/>
</dbReference>
<evidence type="ECO:0000256" key="4">
    <source>
        <dbReference type="ARBA" id="ARBA00022989"/>
    </source>
</evidence>
<feature type="transmembrane region" description="Helical" evidence="6">
    <location>
        <begin position="246"/>
        <end position="263"/>
    </location>
</feature>
<dbReference type="AlphaFoldDB" id="A0A9R0Y613"/>
<evidence type="ECO:0000313" key="8">
    <source>
        <dbReference type="Proteomes" id="UP000324705"/>
    </source>
</evidence>
<proteinExistence type="inferred from homology"/>
<dbReference type="GO" id="GO:0022857">
    <property type="term" value="F:transmembrane transporter activity"/>
    <property type="evidence" value="ECO:0007669"/>
    <property type="project" value="InterPro"/>
</dbReference>
<evidence type="ECO:0000256" key="1">
    <source>
        <dbReference type="ARBA" id="ARBA00004141"/>
    </source>
</evidence>
<protein>
    <recommendedName>
        <fullName evidence="9">Nucleobase-ascorbate transporter 6</fullName>
    </recommendedName>
</protein>
<comment type="similarity">
    <text evidence="2">Belongs to the nucleobase:cation symporter-2 (NCS2) (TC 2.A.40) family.</text>
</comment>
<evidence type="ECO:0000256" key="2">
    <source>
        <dbReference type="ARBA" id="ARBA00008821"/>
    </source>
</evidence>
<keyword evidence="8" id="KW-1185">Reference proteome</keyword>
<dbReference type="Pfam" id="PF00860">
    <property type="entry name" value="Xan_ur_permease"/>
    <property type="match status" value="1"/>
</dbReference>
<sequence length="352" mass="39093">MSWVFHRVAKCVEIGLPELILLVIFAMYLPHTIHMMKSIFDRFAVLFTIPIVWLYAYLLTVGGAYRNVSPKTQFHCRTDRSGLIGGAPWIRVPYPFQWGAPTFDAGEAFAMMAASFVALVESTGSFIAVSRFASATPLPPSVLSRGVGWQGVGILLDGLFGTGNGSSVSIENAGLLALTRVGSRRVVQISAGFMIFFSILGKFGAVFASIPAPIFAALYCVFFAYVGSAGLGFLQFCNLNSFRTKFILGFSVFMGFSVPQYFNEYTSVAGFGPVHTRARWFNDMVNVLFSSKAFVGGIVAYVLDNTLHRHDGAVRKDRGYHWWDKFRSYRTDTRSEEFYSLPFNLNKFFPSV</sequence>
<evidence type="ECO:0000256" key="5">
    <source>
        <dbReference type="ARBA" id="ARBA00023136"/>
    </source>
</evidence>
<evidence type="ECO:0000256" key="3">
    <source>
        <dbReference type="ARBA" id="ARBA00022692"/>
    </source>
</evidence>
<dbReference type="Proteomes" id="UP000324705">
    <property type="component" value="Chromosome 6A"/>
</dbReference>
<dbReference type="Gramene" id="TRITD6Av1G190350.1">
    <property type="protein sequence ID" value="TRITD6Av1G190350.1"/>
    <property type="gene ID" value="TRITD6Av1G190350"/>
</dbReference>
<evidence type="ECO:0008006" key="9">
    <source>
        <dbReference type="Google" id="ProtNLM"/>
    </source>
</evidence>
<dbReference type="InterPro" id="IPR006043">
    <property type="entry name" value="NCS2"/>
</dbReference>
<accession>A0A9R0Y613</accession>
<gene>
    <name evidence="7" type="ORF">TRITD_6Av1G190350</name>
</gene>
<evidence type="ECO:0000313" key="7">
    <source>
        <dbReference type="EMBL" id="VAI49444.1"/>
    </source>
</evidence>
<feature type="transmembrane region" description="Helical" evidence="6">
    <location>
        <begin position="214"/>
        <end position="234"/>
    </location>
</feature>
<name>A0A9R0Y613_TRITD</name>
<comment type="subcellular location">
    <subcellularLocation>
        <location evidence="1">Membrane</location>
        <topology evidence="1">Multi-pass membrane protein</topology>
    </subcellularLocation>
</comment>
<feature type="transmembrane region" description="Helical" evidence="6">
    <location>
        <begin position="186"/>
        <end position="208"/>
    </location>
</feature>
<reference evidence="7 8" key="1">
    <citation type="submission" date="2017-09" db="EMBL/GenBank/DDBJ databases">
        <authorList>
            <consortium name="International Durum Wheat Genome Sequencing Consortium (IDWGSC)"/>
            <person name="Milanesi L."/>
        </authorList>
    </citation>
    <scope>NUCLEOTIDE SEQUENCE [LARGE SCALE GENOMIC DNA]</scope>
    <source>
        <strain evidence="8">cv. Svevo</strain>
    </source>
</reference>
<evidence type="ECO:0000256" key="6">
    <source>
        <dbReference type="SAM" id="Phobius"/>
    </source>
</evidence>
<feature type="transmembrane region" description="Helical" evidence="6">
    <location>
        <begin position="283"/>
        <end position="303"/>
    </location>
</feature>
<keyword evidence="4 6" id="KW-1133">Transmembrane helix</keyword>
<dbReference type="GO" id="GO:0016020">
    <property type="term" value="C:membrane"/>
    <property type="evidence" value="ECO:0007669"/>
    <property type="project" value="UniProtKB-SubCell"/>
</dbReference>
<dbReference type="OMA" id="CCHATVS"/>
<organism evidence="7 8">
    <name type="scientific">Triticum turgidum subsp. durum</name>
    <name type="common">Durum wheat</name>
    <name type="synonym">Triticum durum</name>
    <dbReference type="NCBI Taxonomy" id="4567"/>
    <lineage>
        <taxon>Eukaryota</taxon>
        <taxon>Viridiplantae</taxon>
        <taxon>Streptophyta</taxon>
        <taxon>Embryophyta</taxon>
        <taxon>Tracheophyta</taxon>
        <taxon>Spermatophyta</taxon>
        <taxon>Magnoliopsida</taxon>
        <taxon>Liliopsida</taxon>
        <taxon>Poales</taxon>
        <taxon>Poaceae</taxon>
        <taxon>BOP clade</taxon>
        <taxon>Pooideae</taxon>
        <taxon>Triticodae</taxon>
        <taxon>Triticeae</taxon>
        <taxon>Triticinae</taxon>
        <taxon>Triticum</taxon>
    </lineage>
</organism>
<feature type="transmembrane region" description="Helical" evidence="6">
    <location>
        <begin position="12"/>
        <end position="31"/>
    </location>
</feature>
<feature type="transmembrane region" description="Helical" evidence="6">
    <location>
        <begin position="43"/>
        <end position="65"/>
    </location>
</feature>
<keyword evidence="3 6" id="KW-0812">Transmembrane</keyword>
<dbReference type="EMBL" id="LT934121">
    <property type="protein sequence ID" value="VAI49444.1"/>
    <property type="molecule type" value="Genomic_DNA"/>
</dbReference>
<keyword evidence="5 6" id="KW-0472">Membrane</keyword>